<comment type="caution">
    <text evidence="4">The sequence shown here is derived from an EMBL/GenBank/DDBJ whole genome shotgun (WGS) entry which is preliminary data.</text>
</comment>
<dbReference type="GO" id="GO:0005697">
    <property type="term" value="C:telomerase holoenzyme complex"/>
    <property type="evidence" value="ECO:0007669"/>
    <property type="project" value="TreeGrafter"/>
</dbReference>
<dbReference type="Proteomes" id="UP001465755">
    <property type="component" value="Unassembled WGS sequence"/>
</dbReference>
<evidence type="ECO:0000259" key="3">
    <source>
        <dbReference type="Pfam" id="PF10374"/>
    </source>
</evidence>
<dbReference type="GO" id="GO:0000184">
    <property type="term" value="P:nuclear-transcribed mRNA catabolic process, nonsense-mediated decay"/>
    <property type="evidence" value="ECO:0007669"/>
    <property type="project" value="TreeGrafter"/>
</dbReference>
<feature type="compositionally biased region" description="Low complexity" evidence="1">
    <location>
        <begin position="921"/>
        <end position="930"/>
    </location>
</feature>
<feature type="compositionally biased region" description="Polar residues" evidence="1">
    <location>
        <begin position="744"/>
        <end position="753"/>
    </location>
</feature>
<feature type="region of interest" description="Disordered" evidence="1">
    <location>
        <begin position="613"/>
        <end position="680"/>
    </location>
</feature>
<evidence type="ECO:0000313" key="4">
    <source>
        <dbReference type="EMBL" id="KAK9807988.1"/>
    </source>
</evidence>
<dbReference type="InterPro" id="IPR011990">
    <property type="entry name" value="TPR-like_helical_dom_sf"/>
</dbReference>
<dbReference type="PANTHER" id="PTHR15696">
    <property type="entry name" value="SMG-7 SUPPRESSOR WITH MORPHOLOGICAL EFFECT ON GENITALIA PROTEIN 7"/>
    <property type="match status" value="1"/>
</dbReference>
<gene>
    <name evidence="4" type="ORF">WJX73_000102</name>
</gene>
<feature type="region of interest" description="Disordered" evidence="1">
    <location>
        <begin position="693"/>
        <end position="759"/>
    </location>
</feature>
<protein>
    <recommendedName>
        <fullName evidence="6">Protein SMG7</fullName>
    </recommendedName>
</protein>
<accession>A0AAW1PHL5</accession>
<dbReference type="InterPro" id="IPR045153">
    <property type="entry name" value="Est1/Ebs1-like"/>
</dbReference>
<name>A0AAW1PHL5_9CHLO</name>
<evidence type="ECO:0000259" key="2">
    <source>
        <dbReference type="Pfam" id="PF10373"/>
    </source>
</evidence>
<feature type="domain" description="Telomerase activating protein Est1-like N-terminal" evidence="3">
    <location>
        <begin position="74"/>
        <end position="136"/>
    </location>
</feature>
<feature type="domain" description="DNA/RNA-binding" evidence="2">
    <location>
        <begin position="165"/>
        <end position="428"/>
    </location>
</feature>
<feature type="region of interest" description="Disordered" evidence="1">
    <location>
        <begin position="921"/>
        <end position="940"/>
    </location>
</feature>
<organism evidence="4 5">
    <name type="scientific">Symbiochloris irregularis</name>
    <dbReference type="NCBI Taxonomy" id="706552"/>
    <lineage>
        <taxon>Eukaryota</taxon>
        <taxon>Viridiplantae</taxon>
        <taxon>Chlorophyta</taxon>
        <taxon>core chlorophytes</taxon>
        <taxon>Trebouxiophyceae</taxon>
        <taxon>Trebouxiales</taxon>
        <taxon>Trebouxiaceae</taxon>
        <taxon>Symbiochloris</taxon>
    </lineage>
</organism>
<keyword evidence="5" id="KW-1185">Reference proteome</keyword>
<feature type="region of interest" description="Disordered" evidence="1">
    <location>
        <begin position="449"/>
        <end position="477"/>
    </location>
</feature>
<dbReference type="Gene3D" id="1.25.40.10">
    <property type="entry name" value="Tetratricopeptide repeat domain"/>
    <property type="match status" value="1"/>
</dbReference>
<dbReference type="AlphaFoldDB" id="A0AAW1PHL5"/>
<sequence length="994" mass="105107">MLSVIQKPQEAPQTGATPRTSAQYLLCGQLDRQLQQKLATHRFFEPTVRDARLKLRDAYAGVLLSDYSLSLERNVETSLWNAVFYKPIQQFRERISAAKAAGAKGRDNLAKASKTFVSFIEDASVFYRGLAYKLQAVCLVCLGDLARYAATVGLTAGEQPSYGPASKYYRTATEVYPDGGNAFNQIAVLAGLEGHFLAAVACYCRALQCKDAFTMARDNLILVLESSRKKYLALGSPLGVTEASRGSHAHLHPLADVLADLRPRFLRAMGILISHTDLDDFGKVFEGALQDLDDLLSRGKPVITGPVGKGPMRSDVTMTHLAVIALAAVHDPPSASSQGYAQAVQHALKQQHALDAVYALMTRLARGLATHGGDSPGGIAGSPLLPLFSSLLGWLASRREDLIRSTRGPPSSQGSTHAAALWPALSHLALVTAAAAEAAGIPFKHLSSPSDAHDSAVRDTQMGEAGNGSAENGVVPSTAGEECVRAALEEDRMWRGYAPMRAALKGVDFGKDAPAIAEQDQCTLRLQRVLLSLSSLVPLPYSPHSLPSAIAAYSHTISQLFTESSPAAEQPKAIEGGSTAHASVAATKGVEDEANANPFDEAMDMEEDIVYQPQGQPAADSHPLATTSLPTPGLQGSKDPEGSEAPHPPQQLPGQLPHLPPPPSADFARTPGAPGRRDGNARAVQIPSLQGLDAEQPAGGQYHLPSDLVSPLQPSPPRLHGASFLWGSHPPTDPPGSAPIGDRSNLTQQNGGASASAADEETRLLALKVASLDTLPPQAQISLARCRNSTKPDLVALDSTEVQETDLCDHGDMVHEANYSVMTVSKPLFIASEPFDGNRDGYEYKHGPQGAGGYLMTPSETETAESCTPPKAACTKEQHSKEAFKADVVDFFASMGLTHDRLADPGCDDVPCENILCAESGSSEASDDAGPGNEASVIDPNTTEGKKALWQMMQTLSEQAGGNDSPNLLQSDAVSAVAEDQKSSTRVVPAVCSA</sequence>
<feature type="region of interest" description="Disordered" evidence="1">
    <location>
        <begin position="974"/>
        <end position="994"/>
    </location>
</feature>
<dbReference type="Pfam" id="PF10374">
    <property type="entry name" value="EST1"/>
    <property type="match status" value="1"/>
</dbReference>
<dbReference type="SUPFAM" id="SSF48452">
    <property type="entry name" value="TPR-like"/>
    <property type="match status" value="1"/>
</dbReference>
<evidence type="ECO:0000313" key="5">
    <source>
        <dbReference type="Proteomes" id="UP001465755"/>
    </source>
</evidence>
<dbReference type="GO" id="GO:0042162">
    <property type="term" value="F:telomeric DNA binding"/>
    <property type="evidence" value="ECO:0007669"/>
    <property type="project" value="TreeGrafter"/>
</dbReference>
<dbReference type="Pfam" id="PF10373">
    <property type="entry name" value="EST1_DNA_bind"/>
    <property type="match status" value="1"/>
</dbReference>
<dbReference type="EMBL" id="JALJOQ010000028">
    <property type="protein sequence ID" value="KAK9807988.1"/>
    <property type="molecule type" value="Genomic_DNA"/>
</dbReference>
<proteinExistence type="predicted"/>
<evidence type="ECO:0000256" key="1">
    <source>
        <dbReference type="SAM" id="MobiDB-lite"/>
    </source>
</evidence>
<dbReference type="GO" id="GO:0070034">
    <property type="term" value="F:telomerase RNA binding"/>
    <property type="evidence" value="ECO:0007669"/>
    <property type="project" value="TreeGrafter"/>
</dbReference>
<dbReference type="InterPro" id="IPR018834">
    <property type="entry name" value="DNA/RNA-bd_Est1-type"/>
</dbReference>
<reference evidence="4 5" key="1">
    <citation type="journal article" date="2024" name="Nat. Commun.">
        <title>Phylogenomics reveals the evolutionary origins of lichenization in chlorophyte algae.</title>
        <authorList>
            <person name="Puginier C."/>
            <person name="Libourel C."/>
            <person name="Otte J."/>
            <person name="Skaloud P."/>
            <person name="Haon M."/>
            <person name="Grisel S."/>
            <person name="Petersen M."/>
            <person name="Berrin J.G."/>
            <person name="Delaux P.M."/>
            <person name="Dal Grande F."/>
            <person name="Keller J."/>
        </authorList>
    </citation>
    <scope>NUCLEOTIDE SEQUENCE [LARGE SCALE GENOMIC DNA]</scope>
    <source>
        <strain evidence="4 5">SAG 2036</strain>
    </source>
</reference>
<dbReference type="InterPro" id="IPR019458">
    <property type="entry name" value="Est1-like_N"/>
</dbReference>
<dbReference type="PANTHER" id="PTHR15696:SF0">
    <property type="entry name" value="TELOMERASE-BINDING PROTEIN EST1A"/>
    <property type="match status" value="1"/>
</dbReference>
<evidence type="ECO:0008006" key="6">
    <source>
        <dbReference type="Google" id="ProtNLM"/>
    </source>
</evidence>